<dbReference type="EMBL" id="ATCN01000653">
    <property type="protein sequence ID" value="EPR78624.1"/>
    <property type="molecule type" value="Genomic_DNA"/>
</dbReference>
<accession>S7XHW2</accession>
<keyword evidence="4" id="KW-1185">Reference proteome</keyword>
<dbReference type="InterPro" id="IPR031493">
    <property type="entry name" value="Zinc_ribbon_15"/>
</dbReference>
<feature type="compositionally biased region" description="Basic and acidic residues" evidence="1">
    <location>
        <begin position="139"/>
        <end position="177"/>
    </location>
</feature>
<dbReference type="VEuPathDB" id="MicrosporidiaDB:SLOPH_1711"/>
<organism evidence="3 4">
    <name type="scientific">Spraguea lophii (strain 42_110)</name>
    <name type="common">Microsporidian parasite</name>
    <dbReference type="NCBI Taxonomy" id="1358809"/>
    <lineage>
        <taxon>Eukaryota</taxon>
        <taxon>Fungi</taxon>
        <taxon>Fungi incertae sedis</taxon>
        <taxon>Microsporidia</taxon>
        <taxon>Spragueidae</taxon>
        <taxon>Spraguea</taxon>
    </lineage>
</organism>
<dbReference type="Pfam" id="PF17032">
    <property type="entry name" value="Zn_ribbon_15"/>
    <property type="match status" value="1"/>
</dbReference>
<feature type="domain" description="Zinc-ribbon 15" evidence="2">
    <location>
        <begin position="29"/>
        <end position="100"/>
    </location>
</feature>
<proteinExistence type="predicted"/>
<name>S7XHW2_SPRLO</name>
<dbReference type="AlphaFoldDB" id="S7XHW2"/>
<comment type="caution">
    <text evidence="3">The sequence shown here is derived from an EMBL/GenBank/DDBJ whole genome shotgun (WGS) entry which is preliminary data.</text>
</comment>
<evidence type="ECO:0000256" key="1">
    <source>
        <dbReference type="SAM" id="MobiDB-lite"/>
    </source>
</evidence>
<dbReference type="Proteomes" id="UP000014978">
    <property type="component" value="Unassembled WGS sequence"/>
</dbReference>
<evidence type="ECO:0000313" key="3">
    <source>
        <dbReference type="EMBL" id="EPR78624.1"/>
    </source>
</evidence>
<dbReference type="InParanoid" id="S7XHW2"/>
<evidence type="ECO:0000313" key="4">
    <source>
        <dbReference type="Proteomes" id="UP000014978"/>
    </source>
</evidence>
<feature type="region of interest" description="Disordered" evidence="1">
    <location>
        <begin position="116"/>
        <end position="177"/>
    </location>
</feature>
<dbReference type="HOGENOM" id="CLU_1518814_0_0_1"/>
<dbReference type="OrthoDB" id="2186471at2759"/>
<evidence type="ECO:0000259" key="2">
    <source>
        <dbReference type="Pfam" id="PF17032"/>
    </source>
</evidence>
<gene>
    <name evidence="3" type="ORF">SLOPH_1711</name>
</gene>
<reference evidence="4" key="1">
    <citation type="journal article" date="2013" name="PLoS Genet.">
        <title>The genome of Spraguea lophii and the basis of host-microsporidian interactions.</title>
        <authorList>
            <person name="Campbell S.E."/>
            <person name="Williams T.A."/>
            <person name="Yousuf A."/>
            <person name="Soanes D.M."/>
            <person name="Paszkiewicz K.H."/>
            <person name="Williams B.A.P."/>
        </authorList>
    </citation>
    <scope>NUCLEOTIDE SEQUENCE [LARGE SCALE GENOMIC DNA]</scope>
    <source>
        <strain evidence="4">42_110</strain>
    </source>
</reference>
<protein>
    <recommendedName>
        <fullName evidence="2">Zinc-ribbon 15 domain-containing protein</fullName>
    </recommendedName>
</protein>
<feature type="compositionally biased region" description="Low complexity" evidence="1">
    <location>
        <begin position="124"/>
        <end position="138"/>
    </location>
</feature>
<sequence>MCDCLIIGCTDNDTVLSRPPPGCSTPGQILCVYCGSRTDAVYKRNDSYFSVCFIPCCVVREGPTYLCCRFCKNDLGTRIDPCDRCGTASSISFNHCPRCGNIKDGDVGHRRIAPEDKNIEKEGNVNGNHQNNDNSNQHGDNDNTQNEHFKGKPRILNEREQDSKAEDKKDTNKNIYD</sequence>